<evidence type="ECO:0000259" key="1">
    <source>
        <dbReference type="Pfam" id="PF20167"/>
    </source>
</evidence>
<dbReference type="Pfam" id="PF20167">
    <property type="entry name" value="Transposase_32"/>
    <property type="match status" value="1"/>
</dbReference>
<name>A0ABS8TBE0_DATST</name>
<proteinExistence type="predicted"/>
<dbReference type="Proteomes" id="UP000823775">
    <property type="component" value="Unassembled WGS sequence"/>
</dbReference>
<keyword evidence="3" id="KW-1185">Reference proteome</keyword>
<evidence type="ECO:0000313" key="2">
    <source>
        <dbReference type="EMBL" id="MCD7468243.1"/>
    </source>
</evidence>
<comment type="caution">
    <text evidence="2">The sequence shown here is derived from an EMBL/GenBank/DDBJ whole genome shotgun (WGS) entry which is preliminary data.</text>
</comment>
<dbReference type="InterPro" id="IPR046796">
    <property type="entry name" value="Transposase_32_dom"/>
</dbReference>
<protein>
    <recommendedName>
        <fullName evidence="1">Putative plant transposon protein domain-containing protein</fullName>
    </recommendedName>
</protein>
<organism evidence="2 3">
    <name type="scientific">Datura stramonium</name>
    <name type="common">Jimsonweed</name>
    <name type="synonym">Common thornapple</name>
    <dbReference type="NCBI Taxonomy" id="4076"/>
    <lineage>
        <taxon>Eukaryota</taxon>
        <taxon>Viridiplantae</taxon>
        <taxon>Streptophyta</taxon>
        <taxon>Embryophyta</taxon>
        <taxon>Tracheophyta</taxon>
        <taxon>Spermatophyta</taxon>
        <taxon>Magnoliopsida</taxon>
        <taxon>eudicotyledons</taxon>
        <taxon>Gunneridae</taxon>
        <taxon>Pentapetalae</taxon>
        <taxon>asterids</taxon>
        <taxon>lamiids</taxon>
        <taxon>Solanales</taxon>
        <taxon>Solanaceae</taxon>
        <taxon>Solanoideae</taxon>
        <taxon>Datureae</taxon>
        <taxon>Datura</taxon>
    </lineage>
</organism>
<reference evidence="2 3" key="1">
    <citation type="journal article" date="2021" name="BMC Genomics">
        <title>Datura genome reveals duplications of psychoactive alkaloid biosynthetic genes and high mutation rate following tissue culture.</title>
        <authorList>
            <person name="Rajewski A."/>
            <person name="Carter-House D."/>
            <person name="Stajich J."/>
            <person name="Litt A."/>
        </authorList>
    </citation>
    <scope>NUCLEOTIDE SEQUENCE [LARGE SCALE GENOMIC DNA]</scope>
    <source>
        <strain evidence="2">AR-01</strain>
    </source>
</reference>
<accession>A0ABS8TBE0</accession>
<gene>
    <name evidence="2" type="ORF">HAX54_006244</name>
</gene>
<dbReference type="EMBL" id="JACEIK010001310">
    <property type="protein sequence ID" value="MCD7468243.1"/>
    <property type="molecule type" value="Genomic_DNA"/>
</dbReference>
<feature type="domain" description="Putative plant transposon protein" evidence="1">
    <location>
        <begin position="21"/>
        <end position="167"/>
    </location>
</feature>
<evidence type="ECO:0000313" key="3">
    <source>
        <dbReference type="Proteomes" id="UP000823775"/>
    </source>
</evidence>
<sequence length="172" mass="19594">MGHEGVLRAVSGGPYISKCQKWEFLLLSFGRYCQTLVQEFYVTYGATLQAANPGLRSLIEPFNYVKLRGIQIDINPEEINRYYMGADYATIETTIYNEKVKSRVSVWPWMAKSYCYSSTNVGHHSHRSYLQVGPNAQAKFLWNVMISHICPMKRGNTLTHGQTLVIADNMDS</sequence>